<dbReference type="SUPFAM" id="SSF52283">
    <property type="entry name" value="Formate/glycerate dehydrogenase catalytic domain-like"/>
    <property type="match status" value="1"/>
</dbReference>
<dbReference type="GO" id="GO:0005829">
    <property type="term" value="C:cytosol"/>
    <property type="evidence" value="ECO:0007669"/>
    <property type="project" value="TreeGrafter"/>
</dbReference>
<name>A0A1X9LJS6_9MICO</name>
<dbReference type="GO" id="GO:0030267">
    <property type="term" value="F:glyoxylate reductase (NADPH) activity"/>
    <property type="evidence" value="ECO:0007669"/>
    <property type="project" value="TreeGrafter"/>
</dbReference>
<gene>
    <name evidence="4" type="ORF">B5808_04455</name>
</gene>
<evidence type="ECO:0000256" key="1">
    <source>
        <dbReference type="ARBA" id="ARBA00023002"/>
    </source>
</evidence>
<dbReference type="CDD" id="cd12167">
    <property type="entry name" value="2-Hacid_dh_8"/>
    <property type="match status" value="1"/>
</dbReference>
<dbReference type="InterPro" id="IPR036291">
    <property type="entry name" value="NAD(P)-bd_dom_sf"/>
</dbReference>
<protein>
    <submittedName>
        <fullName evidence="4">Hydroxyacid dehydrogenase</fullName>
    </submittedName>
</protein>
<keyword evidence="1" id="KW-0560">Oxidoreductase</keyword>
<dbReference type="Gene3D" id="3.40.50.720">
    <property type="entry name" value="NAD(P)-binding Rossmann-like Domain"/>
    <property type="match status" value="2"/>
</dbReference>
<sequence>MDCLAGPGNPLRPDPRTTGVTVSIDGSRLAALVVMDRDAFDRQFDETRLARLGGLACLPDPIFVDDLDDPALERRLAEVEVLLTGWGAPCLDAARLDRMPRLRAMLHCAGSVRPQVSEEFWRRGIRATSAAEANAVPVAEYTFAALVLAGKKAPFIAADPAVRRDDSRSIGRYGELSNEGRTIGVVGFSRVGRRVVQLVRQLHEATCLVADPVAGPEDIRAAGGVPVPLEEMLPRVDVLTLHAPALPSTRGMIGAEQLAALPPHATVINTARGALVDTAALERECASGRLNAILDVTDPEPLPVDSVLYRLPNVMVTPHLAGSLGSETKRMTDAALDELERYVSGEPLRFEVTRDDMRFSA</sequence>
<evidence type="ECO:0000313" key="4">
    <source>
        <dbReference type="EMBL" id="ARJ04558.1"/>
    </source>
</evidence>
<dbReference type="InterPro" id="IPR006140">
    <property type="entry name" value="D-isomer_DH_NAD-bd"/>
</dbReference>
<dbReference type="PANTHER" id="PTHR10996">
    <property type="entry name" value="2-HYDROXYACID DEHYDROGENASE-RELATED"/>
    <property type="match status" value="1"/>
</dbReference>
<reference evidence="4 5" key="1">
    <citation type="submission" date="2017-04" db="EMBL/GenBank/DDBJ databases">
        <authorList>
            <person name="Afonso C.L."/>
            <person name="Miller P.J."/>
            <person name="Scott M.A."/>
            <person name="Spackman E."/>
            <person name="Goraichik I."/>
            <person name="Dimitrov K.M."/>
            <person name="Suarez D.L."/>
            <person name="Swayne D.E."/>
        </authorList>
    </citation>
    <scope>NUCLEOTIDE SEQUENCE [LARGE SCALE GENOMIC DNA]</scope>
    <source>
        <strain evidence="5">XA(T)</strain>
    </source>
</reference>
<dbReference type="AlphaFoldDB" id="A0A1X9LJS6"/>
<dbReference type="PANTHER" id="PTHR10996:SF178">
    <property type="entry name" value="2-HYDROXYACID DEHYDROGENASE YGL185C-RELATED"/>
    <property type="match status" value="1"/>
</dbReference>
<dbReference type="STRING" id="1619308.B5808_04455"/>
<dbReference type="SUPFAM" id="SSF51735">
    <property type="entry name" value="NAD(P)-binding Rossmann-fold domains"/>
    <property type="match status" value="1"/>
</dbReference>
<dbReference type="EMBL" id="CP020715">
    <property type="protein sequence ID" value="ARJ04558.1"/>
    <property type="molecule type" value="Genomic_DNA"/>
</dbReference>
<keyword evidence="5" id="KW-1185">Reference proteome</keyword>
<proteinExistence type="predicted"/>
<dbReference type="InterPro" id="IPR050223">
    <property type="entry name" value="D-isomer_2-hydroxyacid_DH"/>
</dbReference>
<dbReference type="GO" id="GO:0016618">
    <property type="term" value="F:hydroxypyruvate reductase [NAD(P)H] activity"/>
    <property type="evidence" value="ECO:0007669"/>
    <property type="project" value="TreeGrafter"/>
</dbReference>
<feature type="domain" description="D-isomer specific 2-hydroxyacid dehydrogenase NAD-binding" evidence="3">
    <location>
        <begin position="162"/>
        <end position="321"/>
    </location>
</feature>
<evidence type="ECO:0000313" key="5">
    <source>
        <dbReference type="Proteomes" id="UP000192775"/>
    </source>
</evidence>
<evidence type="ECO:0000256" key="2">
    <source>
        <dbReference type="ARBA" id="ARBA00023027"/>
    </source>
</evidence>
<organism evidence="4 5">
    <name type="scientific">Cnuibacter physcomitrellae</name>
    <dbReference type="NCBI Taxonomy" id="1619308"/>
    <lineage>
        <taxon>Bacteria</taxon>
        <taxon>Bacillati</taxon>
        <taxon>Actinomycetota</taxon>
        <taxon>Actinomycetes</taxon>
        <taxon>Micrococcales</taxon>
        <taxon>Microbacteriaceae</taxon>
        <taxon>Cnuibacter</taxon>
    </lineage>
</organism>
<dbReference type="KEGG" id="cphy:B5808_04455"/>
<dbReference type="GO" id="GO:0051287">
    <property type="term" value="F:NAD binding"/>
    <property type="evidence" value="ECO:0007669"/>
    <property type="project" value="InterPro"/>
</dbReference>
<keyword evidence="2" id="KW-0520">NAD</keyword>
<accession>A0A1X9LJS6</accession>
<evidence type="ECO:0000259" key="3">
    <source>
        <dbReference type="Pfam" id="PF02826"/>
    </source>
</evidence>
<dbReference type="Pfam" id="PF02826">
    <property type="entry name" value="2-Hacid_dh_C"/>
    <property type="match status" value="1"/>
</dbReference>
<dbReference type="Proteomes" id="UP000192775">
    <property type="component" value="Chromosome"/>
</dbReference>